<feature type="chain" id="PRO_5009603972" description="RagB/SusD family nutrient uptake outer membrane protein" evidence="6">
    <location>
        <begin position="26"/>
        <end position="632"/>
    </location>
</feature>
<proteinExistence type="inferred from homology"/>
<keyword evidence="3 6" id="KW-0732">Signal</keyword>
<dbReference type="KEGG" id="pmuc:ING2E5A_2247"/>
<dbReference type="InterPro" id="IPR033985">
    <property type="entry name" value="SusD-like_N"/>
</dbReference>
<dbReference type="PROSITE" id="PS51257">
    <property type="entry name" value="PROKAR_LIPOPROTEIN"/>
    <property type="match status" value="1"/>
</dbReference>
<protein>
    <recommendedName>
        <fullName evidence="11">RagB/SusD family nutrient uptake outer membrane protein</fullName>
    </recommendedName>
</protein>
<evidence type="ECO:0008006" key="11">
    <source>
        <dbReference type="Google" id="ProtNLM"/>
    </source>
</evidence>
<organism evidence="9 10">
    <name type="scientific">Petrimonas mucosa</name>
    <dbReference type="NCBI Taxonomy" id="1642646"/>
    <lineage>
        <taxon>Bacteria</taxon>
        <taxon>Pseudomonadati</taxon>
        <taxon>Bacteroidota</taxon>
        <taxon>Bacteroidia</taxon>
        <taxon>Bacteroidales</taxon>
        <taxon>Dysgonomonadaceae</taxon>
        <taxon>Petrimonas</taxon>
    </lineage>
</organism>
<keyword evidence="5" id="KW-0998">Cell outer membrane</keyword>
<sequence>MMKNNKIIKIGGMALLLSLFLFSCSDVLDQAPDGKISLADVFNDDEKTAAYLNSCYLYIPAEGHTYFFWMRGPVDWSDEAWDTDAEAESWITSGLLYNGNVSAASHFNTSWAENGNGNYWVRMWTGIRKCTVFLDNIETAKVKDENNRSRWKAEAHLLRAYYYMFLLKFFGCPLPIERTAYSYTDDFSTTERSSYYDVVKFIIEDCDAALASPHLPWRITSNAEGYRFTKAVAEAIKSRMSLYAASPLYNDGQNHWEEAYQISKNALENLKKNGYELYDKVNFPSWKDNPDVHLPNDAAKLFNEYFCNNMGFETNPTDKETIYQTSAGQDWINTEGIGAVMGYKSGSCPSQEIVDCFETVDGQPILDLAKPYVDEVTHLQPNYNPANTLYDPQDPYANRDPRFYASIYYNGSKRTCFWIFDETSESVENYPANKGYRTRIIATWAGEPQTGRHPTTRKATRTGYFLRKFLHPNSGQEVVTAAHAKAKVMRLGEIYLNLAEAAAEANHLEEAYEAVNTIRRRVDMPPLPAGLSKEQLVLRIRNERRVELAFEAHRYFDVRRWHKPDETLETTDRWITAAYVTRNLDGSYTYNRGPVSKERLCYQNKFLKFPIPLNDVNIMLALTGENWQNPGW</sequence>
<feature type="domain" description="RagB/SusD" evidence="7">
    <location>
        <begin position="344"/>
        <end position="632"/>
    </location>
</feature>
<evidence type="ECO:0000256" key="4">
    <source>
        <dbReference type="ARBA" id="ARBA00023136"/>
    </source>
</evidence>
<dbReference type="SUPFAM" id="SSF48452">
    <property type="entry name" value="TPR-like"/>
    <property type="match status" value="1"/>
</dbReference>
<dbReference type="EMBL" id="LT608328">
    <property type="protein sequence ID" value="SCM59058.1"/>
    <property type="molecule type" value="Genomic_DNA"/>
</dbReference>
<keyword evidence="4" id="KW-0472">Membrane</keyword>
<evidence type="ECO:0000259" key="8">
    <source>
        <dbReference type="Pfam" id="PF14322"/>
    </source>
</evidence>
<comment type="similarity">
    <text evidence="2">Belongs to the SusD family.</text>
</comment>
<evidence type="ECO:0000313" key="9">
    <source>
        <dbReference type="EMBL" id="SCM59058.1"/>
    </source>
</evidence>
<dbReference type="Pfam" id="PF14322">
    <property type="entry name" value="SusD-like_3"/>
    <property type="match status" value="1"/>
</dbReference>
<comment type="subcellular location">
    <subcellularLocation>
        <location evidence="1">Cell outer membrane</location>
    </subcellularLocation>
</comment>
<dbReference type="InterPro" id="IPR012944">
    <property type="entry name" value="SusD_RagB_dom"/>
</dbReference>
<reference evidence="9 10" key="1">
    <citation type="submission" date="2016-08" db="EMBL/GenBank/DDBJ databases">
        <authorList>
            <person name="Seilhamer J.J."/>
        </authorList>
    </citation>
    <scope>NUCLEOTIDE SEQUENCE [LARGE SCALE GENOMIC DNA]</scope>
    <source>
        <strain evidence="9">ING2-E5A</strain>
    </source>
</reference>
<dbReference type="Proteomes" id="UP000178485">
    <property type="component" value="Chromosome i"/>
</dbReference>
<name>A0A1G4G961_9BACT</name>
<accession>A0A1G4G961</accession>
<evidence type="ECO:0000256" key="2">
    <source>
        <dbReference type="ARBA" id="ARBA00006275"/>
    </source>
</evidence>
<dbReference type="Gene3D" id="1.25.40.390">
    <property type="match status" value="1"/>
</dbReference>
<evidence type="ECO:0000256" key="6">
    <source>
        <dbReference type="SAM" id="SignalP"/>
    </source>
</evidence>
<evidence type="ECO:0000256" key="5">
    <source>
        <dbReference type="ARBA" id="ARBA00023237"/>
    </source>
</evidence>
<dbReference type="Pfam" id="PF07980">
    <property type="entry name" value="SusD_RagB"/>
    <property type="match status" value="1"/>
</dbReference>
<gene>
    <name evidence="9" type="ORF">ING2E5A_2247</name>
</gene>
<evidence type="ECO:0000259" key="7">
    <source>
        <dbReference type="Pfam" id="PF07980"/>
    </source>
</evidence>
<feature type="domain" description="SusD-like N-terminal" evidence="8">
    <location>
        <begin position="95"/>
        <end position="242"/>
    </location>
</feature>
<dbReference type="InterPro" id="IPR011990">
    <property type="entry name" value="TPR-like_helical_dom_sf"/>
</dbReference>
<evidence type="ECO:0000256" key="1">
    <source>
        <dbReference type="ARBA" id="ARBA00004442"/>
    </source>
</evidence>
<dbReference type="AlphaFoldDB" id="A0A1G4G961"/>
<evidence type="ECO:0000313" key="10">
    <source>
        <dbReference type="Proteomes" id="UP000178485"/>
    </source>
</evidence>
<evidence type="ECO:0000256" key="3">
    <source>
        <dbReference type="ARBA" id="ARBA00022729"/>
    </source>
</evidence>
<dbReference type="RefSeq" id="WP_083373313.1">
    <property type="nucleotide sequence ID" value="NZ_DUQN01000051.1"/>
</dbReference>
<feature type="signal peptide" evidence="6">
    <location>
        <begin position="1"/>
        <end position="25"/>
    </location>
</feature>
<keyword evidence="10" id="KW-1185">Reference proteome</keyword>
<dbReference type="GO" id="GO:0009279">
    <property type="term" value="C:cell outer membrane"/>
    <property type="evidence" value="ECO:0007669"/>
    <property type="project" value="UniProtKB-SubCell"/>
</dbReference>
<dbReference type="STRING" id="1642646.ING2E5A_2247"/>